<accession>A0A4Y7SXB6</accession>
<organism evidence="1 2">
    <name type="scientific">Coprinellus micaceus</name>
    <name type="common">Glistening ink-cap mushroom</name>
    <name type="synonym">Coprinus micaceus</name>
    <dbReference type="NCBI Taxonomy" id="71717"/>
    <lineage>
        <taxon>Eukaryota</taxon>
        <taxon>Fungi</taxon>
        <taxon>Dikarya</taxon>
        <taxon>Basidiomycota</taxon>
        <taxon>Agaricomycotina</taxon>
        <taxon>Agaricomycetes</taxon>
        <taxon>Agaricomycetidae</taxon>
        <taxon>Agaricales</taxon>
        <taxon>Agaricineae</taxon>
        <taxon>Psathyrellaceae</taxon>
        <taxon>Coprinellus</taxon>
    </lineage>
</organism>
<evidence type="ECO:0000313" key="1">
    <source>
        <dbReference type="EMBL" id="TEB26500.1"/>
    </source>
</evidence>
<proteinExistence type="predicted"/>
<sequence length="104" mass="11857">MFPKPKDVALTIDPLATTFSHLVRITRRIHPFQDLTSPDWFSSTSSSLQRLHCLLALPARYSELSRAFQTELASEFMKHTADHMESPGLSVHPQNPLPFTILQR</sequence>
<name>A0A4Y7SXB6_COPMI</name>
<dbReference type="AlphaFoldDB" id="A0A4Y7SXB6"/>
<gene>
    <name evidence="1" type="ORF">FA13DRAFT_1737436</name>
</gene>
<dbReference type="EMBL" id="QPFP01000048">
    <property type="protein sequence ID" value="TEB26500.1"/>
    <property type="molecule type" value="Genomic_DNA"/>
</dbReference>
<protein>
    <submittedName>
        <fullName evidence="1">Uncharacterized protein</fullName>
    </submittedName>
</protein>
<dbReference type="Proteomes" id="UP000298030">
    <property type="component" value="Unassembled WGS sequence"/>
</dbReference>
<evidence type="ECO:0000313" key="2">
    <source>
        <dbReference type="Proteomes" id="UP000298030"/>
    </source>
</evidence>
<keyword evidence="2" id="KW-1185">Reference proteome</keyword>
<comment type="caution">
    <text evidence="1">The sequence shown here is derived from an EMBL/GenBank/DDBJ whole genome shotgun (WGS) entry which is preliminary data.</text>
</comment>
<reference evidence="1 2" key="1">
    <citation type="journal article" date="2019" name="Nat. Ecol. Evol.">
        <title>Megaphylogeny resolves global patterns of mushroom evolution.</title>
        <authorList>
            <person name="Varga T."/>
            <person name="Krizsan K."/>
            <person name="Foldi C."/>
            <person name="Dima B."/>
            <person name="Sanchez-Garcia M."/>
            <person name="Sanchez-Ramirez S."/>
            <person name="Szollosi G.J."/>
            <person name="Szarkandi J.G."/>
            <person name="Papp V."/>
            <person name="Albert L."/>
            <person name="Andreopoulos W."/>
            <person name="Angelini C."/>
            <person name="Antonin V."/>
            <person name="Barry K.W."/>
            <person name="Bougher N.L."/>
            <person name="Buchanan P."/>
            <person name="Buyck B."/>
            <person name="Bense V."/>
            <person name="Catcheside P."/>
            <person name="Chovatia M."/>
            <person name="Cooper J."/>
            <person name="Damon W."/>
            <person name="Desjardin D."/>
            <person name="Finy P."/>
            <person name="Geml J."/>
            <person name="Haridas S."/>
            <person name="Hughes K."/>
            <person name="Justo A."/>
            <person name="Karasinski D."/>
            <person name="Kautmanova I."/>
            <person name="Kiss B."/>
            <person name="Kocsube S."/>
            <person name="Kotiranta H."/>
            <person name="LaButti K.M."/>
            <person name="Lechner B.E."/>
            <person name="Liimatainen K."/>
            <person name="Lipzen A."/>
            <person name="Lukacs Z."/>
            <person name="Mihaltcheva S."/>
            <person name="Morgado L.N."/>
            <person name="Niskanen T."/>
            <person name="Noordeloos M.E."/>
            <person name="Ohm R.A."/>
            <person name="Ortiz-Santana B."/>
            <person name="Ovrebo C."/>
            <person name="Racz N."/>
            <person name="Riley R."/>
            <person name="Savchenko A."/>
            <person name="Shiryaev A."/>
            <person name="Soop K."/>
            <person name="Spirin V."/>
            <person name="Szebenyi C."/>
            <person name="Tomsovsky M."/>
            <person name="Tulloss R.E."/>
            <person name="Uehling J."/>
            <person name="Grigoriev I.V."/>
            <person name="Vagvolgyi C."/>
            <person name="Papp T."/>
            <person name="Martin F.M."/>
            <person name="Miettinen O."/>
            <person name="Hibbett D.S."/>
            <person name="Nagy L.G."/>
        </authorList>
    </citation>
    <scope>NUCLEOTIDE SEQUENCE [LARGE SCALE GENOMIC DNA]</scope>
    <source>
        <strain evidence="1 2">FP101781</strain>
    </source>
</reference>